<name>C9KMD9_9FIRM</name>
<dbReference type="InterPro" id="IPR041255">
    <property type="entry name" value="LpxI_N"/>
</dbReference>
<proteinExistence type="predicted"/>
<dbReference type="InterPro" id="IPR043167">
    <property type="entry name" value="LpxI_C_sf"/>
</dbReference>
<evidence type="ECO:0000313" key="4">
    <source>
        <dbReference type="Proteomes" id="UP000003671"/>
    </source>
</evidence>
<keyword evidence="4" id="KW-1185">Reference proteome</keyword>
<accession>C9KMD9</accession>
<evidence type="ECO:0000259" key="2">
    <source>
        <dbReference type="Pfam" id="PF17930"/>
    </source>
</evidence>
<dbReference type="InterPro" id="IPR053174">
    <property type="entry name" value="LpxI"/>
</dbReference>
<dbReference type="eggNOG" id="COG3494">
    <property type="taxonomic scope" value="Bacteria"/>
</dbReference>
<gene>
    <name evidence="3" type="ORF">MITSMUL_04375</name>
</gene>
<dbReference type="PANTHER" id="PTHR39962:SF1">
    <property type="entry name" value="LPXI FAMILY PROTEIN"/>
    <property type="match status" value="1"/>
</dbReference>
<dbReference type="Gene3D" id="3.40.140.80">
    <property type="match status" value="1"/>
</dbReference>
<dbReference type="Pfam" id="PF17930">
    <property type="entry name" value="LpxI_N"/>
    <property type="match status" value="1"/>
</dbReference>
<dbReference type="Pfam" id="PF06230">
    <property type="entry name" value="LpxI_C"/>
    <property type="match status" value="1"/>
</dbReference>
<dbReference type="InterPro" id="IPR010415">
    <property type="entry name" value="LpxI_C"/>
</dbReference>
<dbReference type="AlphaFoldDB" id="C9KMD9"/>
<reference evidence="3" key="1">
    <citation type="submission" date="2009-09" db="EMBL/GenBank/DDBJ databases">
        <authorList>
            <person name="Weinstock G."/>
            <person name="Sodergren E."/>
            <person name="Clifton S."/>
            <person name="Fulton L."/>
            <person name="Fulton B."/>
            <person name="Courtney L."/>
            <person name="Fronick C."/>
            <person name="Harrison M."/>
            <person name="Strong C."/>
            <person name="Farmer C."/>
            <person name="Delahaunty K."/>
            <person name="Markovic C."/>
            <person name="Hall O."/>
            <person name="Minx P."/>
            <person name="Tomlinson C."/>
            <person name="Mitreva M."/>
            <person name="Nelson J."/>
            <person name="Hou S."/>
            <person name="Wollam A."/>
            <person name="Pepin K.H."/>
            <person name="Johnson M."/>
            <person name="Bhonagiri V."/>
            <person name="Nash W.E."/>
            <person name="Warren W."/>
            <person name="Chinwalla A."/>
            <person name="Mardis E.R."/>
            <person name="Wilson R.K."/>
        </authorList>
    </citation>
    <scope>NUCLEOTIDE SEQUENCE [LARGE SCALE GENOMIC DNA]</scope>
    <source>
        <strain evidence="3">DSM 20544</strain>
    </source>
</reference>
<dbReference type="Proteomes" id="UP000003671">
    <property type="component" value="Unassembled WGS sequence"/>
</dbReference>
<dbReference type="STRING" id="500635.MITSMUL_04375"/>
<sequence>MQSAASAVSAESATETVGNRPEALRNIGGIVMERIGLLAGAGKLPVECARAAKLLGYEVYAVALLPETDAELKECTADCQFISIAHLDDVLNYLKEHQVSKVTMIGKVTKELLFSGKVQPDARMMKLIMELPDRKDDTIMMMFVRELAKAGIQAFDQTALIRRLMPHRGVITKREPTAEERKDMEFGFRMAKEIGRLDVGQTAVVKNMAVMALEAIEGTDACIHRGGELARGGAVVAKVAKPQQDDRFDVPTVGLATIQSMVDVGATALAIEADKTLLVEREEMLALAEANNITIAAL</sequence>
<dbReference type="Gene3D" id="3.40.50.20">
    <property type="match status" value="1"/>
</dbReference>
<feature type="domain" description="LpxI N-terminal" evidence="2">
    <location>
        <begin position="34"/>
        <end position="163"/>
    </location>
</feature>
<dbReference type="PATRIC" id="fig|500635.8.peg.709"/>
<evidence type="ECO:0008006" key="5">
    <source>
        <dbReference type="Google" id="ProtNLM"/>
    </source>
</evidence>
<comment type="caution">
    <text evidence="3">The sequence shown here is derived from an EMBL/GenBank/DDBJ whole genome shotgun (WGS) entry which is preliminary data.</text>
</comment>
<evidence type="ECO:0000259" key="1">
    <source>
        <dbReference type="Pfam" id="PF06230"/>
    </source>
</evidence>
<dbReference type="PANTHER" id="PTHR39962">
    <property type="entry name" value="BLL4848 PROTEIN"/>
    <property type="match status" value="1"/>
</dbReference>
<evidence type="ECO:0000313" key="3">
    <source>
        <dbReference type="EMBL" id="EEX68846.1"/>
    </source>
</evidence>
<organism evidence="3 4">
    <name type="scientific">Mitsuokella multacida DSM 20544</name>
    <dbReference type="NCBI Taxonomy" id="500635"/>
    <lineage>
        <taxon>Bacteria</taxon>
        <taxon>Bacillati</taxon>
        <taxon>Bacillota</taxon>
        <taxon>Negativicutes</taxon>
        <taxon>Selenomonadales</taxon>
        <taxon>Selenomonadaceae</taxon>
        <taxon>Mitsuokella</taxon>
    </lineage>
</organism>
<dbReference type="HOGENOM" id="CLU_085042_0_0_9"/>
<dbReference type="EMBL" id="ABWK02000014">
    <property type="protein sequence ID" value="EEX68846.1"/>
    <property type="molecule type" value="Genomic_DNA"/>
</dbReference>
<protein>
    <recommendedName>
        <fullName evidence="5">Septum site-determining protein MinC</fullName>
    </recommendedName>
</protein>
<feature type="domain" description="LpxI C-terminal" evidence="1">
    <location>
        <begin position="168"/>
        <end position="295"/>
    </location>
</feature>